<evidence type="ECO:0000256" key="3">
    <source>
        <dbReference type="RuleBase" id="RU003694"/>
    </source>
</evidence>
<evidence type="ECO:0000256" key="2">
    <source>
        <dbReference type="ARBA" id="ARBA00022679"/>
    </source>
</evidence>
<dbReference type="PANTHER" id="PTHR11712:SF336">
    <property type="entry name" value="3-OXOACYL-[ACYL-CARRIER-PROTEIN] SYNTHASE, MITOCHONDRIAL"/>
    <property type="match status" value="1"/>
</dbReference>
<keyword evidence="2 3" id="KW-0808">Transferase</keyword>
<dbReference type="EC" id="2.3.1.179" evidence="5"/>
<dbReference type="InterPro" id="IPR014031">
    <property type="entry name" value="Ketoacyl_synth_C"/>
</dbReference>
<dbReference type="InterPro" id="IPR000794">
    <property type="entry name" value="Beta-ketoacyl_synthase"/>
</dbReference>
<keyword evidence="5" id="KW-0012">Acyltransferase</keyword>
<evidence type="ECO:0000313" key="6">
    <source>
        <dbReference type="Proteomes" id="UP000322214"/>
    </source>
</evidence>
<evidence type="ECO:0000256" key="1">
    <source>
        <dbReference type="ARBA" id="ARBA00008467"/>
    </source>
</evidence>
<dbReference type="EMBL" id="CP042912">
    <property type="protein sequence ID" value="QEG20339.1"/>
    <property type="molecule type" value="Genomic_DNA"/>
</dbReference>
<dbReference type="Pfam" id="PF00109">
    <property type="entry name" value="ketoacyl-synt"/>
    <property type="match status" value="1"/>
</dbReference>
<gene>
    <name evidence="5" type="primary">fabF_1</name>
    <name evidence="5" type="ORF">MFFC18_01860</name>
</gene>
<dbReference type="KEGG" id="mff:MFFC18_01860"/>
<dbReference type="Pfam" id="PF02801">
    <property type="entry name" value="Ketoacyl-synt_C"/>
    <property type="match status" value="1"/>
</dbReference>
<dbReference type="PANTHER" id="PTHR11712">
    <property type="entry name" value="POLYKETIDE SYNTHASE-RELATED"/>
    <property type="match status" value="1"/>
</dbReference>
<evidence type="ECO:0000313" key="5">
    <source>
        <dbReference type="EMBL" id="QEG20339.1"/>
    </source>
</evidence>
<dbReference type="AlphaFoldDB" id="A0A5B9P4C0"/>
<keyword evidence="6" id="KW-1185">Reference proteome</keyword>
<dbReference type="GO" id="GO:0006633">
    <property type="term" value="P:fatty acid biosynthetic process"/>
    <property type="evidence" value="ECO:0007669"/>
    <property type="project" value="TreeGrafter"/>
</dbReference>
<feature type="domain" description="Ketosynthase family 3 (KS3)" evidence="4">
    <location>
        <begin position="3"/>
        <end position="434"/>
    </location>
</feature>
<reference evidence="5 6" key="1">
    <citation type="submission" date="2019-08" db="EMBL/GenBank/DDBJ databases">
        <title>Deep-cultivation of Planctomycetes and their phenomic and genomic characterization uncovers novel biology.</title>
        <authorList>
            <person name="Wiegand S."/>
            <person name="Jogler M."/>
            <person name="Boedeker C."/>
            <person name="Pinto D."/>
            <person name="Vollmers J."/>
            <person name="Rivas-Marin E."/>
            <person name="Kohn T."/>
            <person name="Peeters S.H."/>
            <person name="Heuer A."/>
            <person name="Rast P."/>
            <person name="Oberbeckmann S."/>
            <person name="Bunk B."/>
            <person name="Jeske O."/>
            <person name="Meyerdierks A."/>
            <person name="Storesund J.E."/>
            <person name="Kallscheuer N."/>
            <person name="Luecker S."/>
            <person name="Lage O.M."/>
            <person name="Pohl T."/>
            <person name="Merkel B.J."/>
            <person name="Hornburger P."/>
            <person name="Mueller R.-W."/>
            <person name="Bruemmer F."/>
            <person name="Labrenz M."/>
            <person name="Spormann A.M."/>
            <person name="Op den Camp H."/>
            <person name="Overmann J."/>
            <person name="Amann R."/>
            <person name="Jetten M.S.M."/>
            <person name="Mascher T."/>
            <person name="Medema M.H."/>
            <person name="Devos D.P."/>
            <person name="Kaster A.-K."/>
            <person name="Ovreas L."/>
            <person name="Rohde M."/>
            <person name="Galperin M.Y."/>
            <person name="Jogler C."/>
        </authorList>
    </citation>
    <scope>NUCLEOTIDE SEQUENCE [LARGE SCALE GENOMIC DNA]</scope>
    <source>
        <strain evidence="5 6">FC18</strain>
    </source>
</reference>
<dbReference type="RefSeq" id="WP_075082631.1">
    <property type="nucleotide sequence ID" value="NZ_CP042912.1"/>
</dbReference>
<dbReference type="InterPro" id="IPR016039">
    <property type="entry name" value="Thiolase-like"/>
</dbReference>
<evidence type="ECO:0000259" key="4">
    <source>
        <dbReference type="PROSITE" id="PS52004"/>
    </source>
</evidence>
<dbReference type="InterPro" id="IPR020841">
    <property type="entry name" value="PKS_Beta-ketoAc_synthase_dom"/>
</dbReference>
<dbReference type="GO" id="GO:0005829">
    <property type="term" value="C:cytosol"/>
    <property type="evidence" value="ECO:0007669"/>
    <property type="project" value="TreeGrafter"/>
</dbReference>
<dbReference type="GO" id="GO:0004315">
    <property type="term" value="F:3-oxoacyl-[acyl-carrier-protein] synthase activity"/>
    <property type="evidence" value="ECO:0007669"/>
    <property type="project" value="UniProtKB-EC"/>
</dbReference>
<dbReference type="OrthoDB" id="292158at2"/>
<accession>A0A5B9P4C0</accession>
<dbReference type="SMART" id="SM00825">
    <property type="entry name" value="PKS_KS"/>
    <property type="match status" value="1"/>
</dbReference>
<protein>
    <submittedName>
        <fullName evidence="5">3-oxoacyl-[acyl-carrier-protein] synthase 2</fullName>
        <ecNumber evidence="5">2.3.1.179</ecNumber>
    </submittedName>
</protein>
<dbReference type="InterPro" id="IPR014030">
    <property type="entry name" value="Ketoacyl_synth_N"/>
</dbReference>
<dbReference type="STRING" id="980251.GCA_001642875_04644"/>
<proteinExistence type="inferred from homology"/>
<dbReference type="CDD" id="cd00834">
    <property type="entry name" value="KAS_I_II"/>
    <property type="match status" value="1"/>
</dbReference>
<comment type="similarity">
    <text evidence="1 3">Belongs to the thiolase-like superfamily. Beta-ketoacyl-ACP synthases family.</text>
</comment>
<organism evidence="5 6">
    <name type="scientific">Mariniblastus fucicola</name>
    <dbReference type="NCBI Taxonomy" id="980251"/>
    <lineage>
        <taxon>Bacteria</taxon>
        <taxon>Pseudomonadati</taxon>
        <taxon>Planctomycetota</taxon>
        <taxon>Planctomycetia</taxon>
        <taxon>Pirellulales</taxon>
        <taxon>Pirellulaceae</taxon>
        <taxon>Mariniblastus</taxon>
    </lineage>
</organism>
<dbReference type="PROSITE" id="PS52004">
    <property type="entry name" value="KS3_2"/>
    <property type="match status" value="1"/>
</dbReference>
<sequence length="434" mass="45798">MSSRRVVITGLGLISPLGNSPESLWNALSSGVSGVDVLQRVPADHLTTDIGGECREFSGDIADFGEVEKKLKRNIKKSLRLMCREIQLGVAAAQFAIADASLGDHHDPSRVGTLFGSDYIITEPAEFASGVANCLNDDHEFDFSTWAENGLTKVEPTWLLKYLPNMPASHIAILNDLQGPSNSLTVREASANLAVAEAMTIIQRGSADAMIVGSTGSRIHPLRTVHVVLQEALADRNAPGIDGDATKACRPFDSHRCGMVLGEGAGSIMLENLDSAQQRGATIWGEVVGYGSSLVAPGGVPDYETAFENVIHGALETAKVTADEIGHVHAHGLSSIAVDQQEATAIRKLLGETPVTAAKSYMGNLGAGGGMVELIASVLAMKNDQLFPILNYDSPDEACPINAVAASTNPGDQFLNLSCTPQGQASSVIVRKFE</sequence>
<dbReference type="Proteomes" id="UP000322214">
    <property type="component" value="Chromosome"/>
</dbReference>
<dbReference type="Gene3D" id="3.40.47.10">
    <property type="match status" value="2"/>
</dbReference>
<dbReference type="SUPFAM" id="SSF53901">
    <property type="entry name" value="Thiolase-like"/>
    <property type="match status" value="2"/>
</dbReference>
<name>A0A5B9P4C0_9BACT</name>